<evidence type="ECO:0000259" key="9">
    <source>
        <dbReference type="Pfam" id="PF02803"/>
    </source>
</evidence>
<keyword evidence="11" id="KW-1185">Reference proteome</keyword>
<dbReference type="Pfam" id="PF02803">
    <property type="entry name" value="Thiolase_C"/>
    <property type="match status" value="1"/>
</dbReference>
<evidence type="ECO:0000256" key="7">
    <source>
        <dbReference type="RuleBase" id="RU003557"/>
    </source>
</evidence>
<evidence type="ECO:0000256" key="1">
    <source>
        <dbReference type="ARBA" id="ARBA00001958"/>
    </source>
</evidence>
<gene>
    <name evidence="10" type="primary">ERG10_1</name>
    <name evidence="10" type="ORF">N0V89_004147</name>
</gene>
<dbReference type="Pfam" id="PF00108">
    <property type="entry name" value="Thiolase_N"/>
    <property type="match status" value="1"/>
</dbReference>
<dbReference type="GO" id="GO:0005739">
    <property type="term" value="C:mitochondrion"/>
    <property type="evidence" value="ECO:0007669"/>
    <property type="project" value="TreeGrafter"/>
</dbReference>
<evidence type="ECO:0000256" key="5">
    <source>
        <dbReference type="ARBA" id="ARBA00023315"/>
    </source>
</evidence>
<dbReference type="Gene3D" id="3.40.47.10">
    <property type="match status" value="1"/>
</dbReference>
<evidence type="ECO:0000313" key="10">
    <source>
        <dbReference type="EMBL" id="KAJ4356119.1"/>
    </source>
</evidence>
<dbReference type="SUPFAM" id="SSF53901">
    <property type="entry name" value="Thiolase-like"/>
    <property type="match status" value="1"/>
</dbReference>
<sequence length="283" mass="28938">MKAITLAAQSIQLGYADVVIAGGTESMSGCPNYTDGKRTTNGVVTDGLTDAYGNKEHMGLKAELCAKTHSIGRDEQDDYAIDSYRKALAATLQGFLRQEIAPIKFDETKLRHLPPIFASAAGGGTVTAANSPALADGASAVVLVSEAKLQALGVSPVARVLGWADAETHPGAFTTAPALALPKALSRAAVQLDEVDAFEINEAFAVAALANVRLLGIEATKVNRHGGAVALGHALANSGSRILTTLLGVLHQEHKRKGGGPVVGAAAICAGGGSSVAIVVERL</sequence>
<evidence type="ECO:0000313" key="11">
    <source>
        <dbReference type="Proteomes" id="UP001140513"/>
    </source>
</evidence>
<evidence type="ECO:0000256" key="3">
    <source>
        <dbReference type="ARBA" id="ARBA00012705"/>
    </source>
</evidence>
<dbReference type="Proteomes" id="UP001140513">
    <property type="component" value="Unassembled WGS sequence"/>
</dbReference>
<evidence type="ECO:0000256" key="2">
    <source>
        <dbReference type="ARBA" id="ARBA00010982"/>
    </source>
</evidence>
<reference evidence="10" key="1">
    <citation type="submission" date="2022-10" db="EMBL/GenBank/DDBJ databases">
        <title>Tapping the CABI collections for fungal endophytes: first genome assemblies for Collariella, Neodidymelliopsis, Ascochyta clinopodiicola, Didymella pomorum, Didymosphaeria variabile, Neocosmospora piperis and Neocucurbitaria cava.</title>
        <authorList>
            <person name="Hill R."/>
        </authorList>
    </citation>
    <scope>NUCLEOTIDE SEQUENCE</scope>
    <source>
        <strain evidence="10">IMI 356815</strain>
    </source>
</reference>
<evidence type="ECO:0000259" key="8">
    <source>
        <dbReference type="Pfam" id="PF00108"/>
    </source>
</evidence>
<dbReference type="InterPro" id="IPR002155">
    <property type="entry name" value="Thiolase"/>
</dbReference>
<feature type="domain" description="Thiolase N-terminal" evidence="8">
    <location>
        <begin position="1"/>
        <end position="146"/>
    </location>
</feature>
<dbReference type="InterPro" id="IPR020617">
    <property type="entry name" value="Thiolase_C"/>
</dbReference>
<proteinExistence type="inferred from homology"/>
<dbReference type="EC" id="2.3.1.9" evidence="3"/>
<comment type="similarity">
    <text evidence="2 7">Belongs to the thiolase-like superfamily. Thiolase family.</text>
</comment>
<dbReference type="EMBL" id="JAPEUX010000003">
    <property type="protein sequence ID" value="KAJ4356119.1"/>
    <property type="molecule type" value="Genomic_DNA"/>
</dbReference>
<accession>A0A9W8XPD0</accession>
<comment type="cofactor">
    <cofactor evidence="1">
        <name>K(+)</name>
        <dbReference type="ChEBI" id="CHEBI:29103"/>
    </cofactor>
</comment>
<dbReference type="OrthoDB" id="5404651at2759"/>
<name>A0A9W8XPD0_9PLEO</name>
<evidence type="ECO:0000256" key="6">
    <source>
        <dbReference type="ARBA" id="ARBA00037924"/>
    </source>
</evidence>
<dbReference type="NCBIfam" id="TIGR01930">
    <property type="entry name" value="AcCoA-C-Actrans"/>
    <property type="match status" value="1"/>
</dbReference>
<dbReference type="PANTHER" id="PTHR18919:SF165">
    <property type="entry name" value="ACETYL-COA ACETYLTRANSFERASE"/>
    <property type="match status" value="1"/>
</dbReference>
<dbReference type="AlphaFoldDB" id="A0A9W8XPD0"/>
<dbReference type="GeneID" id="80907677"/>
<protein>
    <recommendedName>
        <fullName evidence="3">acetyl-CoA C-acetyltransferase</fullName>
        <ecNumber evidence="3">2.3.1.9</ecNumber>
    </recommendedName>
</protein>
<dbReference type="GO" id="GO:0006635">
    <property type="term" value="P:fatty acid beta-oxidation"/>
    <property type="evidence" value="ECO:0007669"/>
    <property type="project" value="TreeGrafter"/>
</dbReference>
<dbReference type="InterPro" id="IPR020616">
    <property type="entry name" value="Thiolase_N"/>
</dbReference>
<organism evidence="10 11">
    <name type="scientific">Didymosphaeria variabile</name>
    <dbReference type="NCBI Taxonomy" id="1932322"/>
    <lineage>
        <taxon>Eukaryota</taxon>
        <taxon>Fungi</taxon>
        <taxon>Dikarya</taxon>
        <taxon>Ascomycota</taxon>
        <taxon>Pezizomycotina</taxon>
        <taxon>Dothideomycetes</taxon>
        <taxon>Pleosporomycetidae</taxon>
        <taxon>Pleosporales</taxon>
        <taxon>Massarineae</taxon>
        <taxon>Didymosphaeriaceae</taxon>
        <taxon>Didymosphaeria</taxon>
    </lineage>
</organism>
<dbReference type="InterPro" id="IPR016039">
    <property type="entry name" value="Thiolase-like"/>
</dbReference>
<dbReference type="GO" id="GO:0006696">
    <property type="term" value="P:ergosterol biosynthetic process"/>
    <property type="evidence" value="ECO:0007669"/>
    <property type="project" value="TreeGrafter"/>
</dbReference>
<dbReference type="CDD" id="cd00751">
    <property type="entry name" value="thiolase"/>
    <property type="match status" value="1"/>
</dbReference>
<dbReference type="PANTHER" id="PTHR18919">
    <property type="entry name" value="ACETYL-COA C-ACYLTRANSFERASE"/>
    <property type="match status" value="1"/>
</dbReference>
<dbReference type="RefSeq" id="XP_056073245.1">
    <property type="nucleotide sequence ID" value="XM_056212937.1"/>
</dbReference>
<comment type="pathway">
    <text evidence="6">Metabolic intermediate biosynthesis; (R)-mevalonate biosynthesis; (R)-mevalonate from acetyl-CoA: step 1/3.</text>
</comment>
<keyword evidence="5 7" id="KW-0012">Acyltransferase</keyword>
<comment type="caution">
    <text evidence="10">The sequence shown here is derived from an EMBL/GenBank/DDBJ whole genome shotgun (WGS) entry which is preliminary data.</text>
</comment>
<dbReference type="GO" id="GO:0003985">
    <property type="term" value="F:acetyl-CoA C-acetyltransferase activity"/>
    <property type="evidence" value="ECO:0007669"/>
    <property type="project" value="UniProtKB-EC"/>
</dbReference>
<evidence type="ECO:0000256" key="4">
    <source>
        <dbReference type="ARBA" id="ARBA00022679"/>
    </source>
</evidence>
<feature type="domain" description="Thiolase C-terminal" evidence="9">
    <location>
        <begin position="155"/>
        <end position="282"/>
    </location>
</feature>
<keyword evidence="4 7" id="KW-0808">Transferase</keyword>